<reference evidence="1" key="2">
    <citation type="submission" date="2020-11" db="EMBL/GenBank/DDBJ databases">
        <authorList>
            <person name="McCartney M.A."/>
            <person name="Auch B."/>
            <person name="Kono T."/>
            <person name="Mallez S."/>
            <person name="Becker A."/>
            <person name="Gohl D.M."/>
            <person name="Silverstein K.A.T."/>
            <person name="Koren S."/>
            <person name="Bechman K.B."/>
            <person name="Herman A."/>
            <person name="Abrahante J.E."/>
            <person name="Garbe J."/>
        </authorList>
    </citation>
    <scope>NUCLEOTIDE SEQUENCE</scope>
    <source>
        <strain evidence="1">Duluth1</strain>
        <tissue evidence="1">Whole animal</tissue>
    </source>
</reference>
<reference evidence="1" key="1">
    <citation type="journal article" date="2019" name="bioRxiv">
        <title>The Genome of the Zebra Mussel, Dreissena polymorpha: A Resource for Invasive Species Research.</title>
        <authorList>
            <person name="McCartney M.A."/>
            <person name="Auch B."/>
            <person name="Kono T."/>
            <person name="Mallez S."/>
            <person name="Zhang Y."/>
            <person name="Obille A."/>
            <person name="Becker A."/>
            <person name="Abrahante J.E."/>
            <person name="Garbe J."/>
            <person name="Badalamenti J.P."/>
            <person name="Herman A."/>
            <person name="Mangelson H."/>
            <person name="Liachko I."/>
            <person name="Sullivan S."/>
            <person name="Sone E.D."/>
            <person name="Koren S."/>
            <person name="Silverstein K.A.T."/>
            <person name="Beckman K.B."/>
            <person name="Gohl D.M."/>
        </authorList>
    </citation>
    <scope>NUCLEOTIDE SEQUENCE</scope>
    <source>
        <strain evidence="1">Duluth1</strain>
        <tissue evidence="1">Whole animal</tissue>
    </source>
</reference>
<keyword evidence="2" id="KW-1185">Reference proteome</keyword>
<organism evidence="1 2">
    <name type="scientific">Dreissena polymorpha</name>
    <name type="common">Zebra mussel</name>
    <name type="synonym">Mytilus polymorpha</name>
    <dbReference type="NCBI Taxonomy" id="45954"/>
    <lineage>
        <taxon>Eukaryota</taxon>
        <taxon>Metazoa</taxon>
        <taxon>Spiralia</taxon>
        <taxon>Lophotrochozoa</taxon>
        <taxon>Mollusca</taxon>
        <taxon>Bivalvia</taxon>
        <taxon>Autobranchia</taxon>
        <taxon>Heteroconchia</taxon>
        <taxon>Euheterodonta</taxon>
        <taxon>Imparidentia</taxon>
        <taxon>Neoheterodontei</taxon>
        <taxon>Myida</taxon>
        <taxon>Dreissenoidea</taxon>
        <taxon>Dreissenidae</taxon>
        <taxon>Dreissena</taxon>
    </lineage>
</organism>
<accession>A0A9D4LQR7</accession>
<comment type="caution">
    <text evidence="1">The sequence shown here is derived from an EMBL/GenBank/DDBJ whole genome shotgun (WGS) entry which is preliminary data.</text>
</comment>
<dbReference type="AlphaFoldDB" id="A0A9D4LQR7"/>
<name>A0A9D4LQR7_DREPO</name>
<gene>
    <name evidence="1" type="ORF">DPMN_025097</name>
</gene>
<dbReference type="Proteomes" id="UP000828390">
    <property type="component" value="Unassembled WGS sequence"/>
</dbReference>
<proteinExistence type="predicted"/>
<dbReference type="EMBL" id="JAIWYP010000002">
    <property type="protein sequence ID" value="KAH3862134.1"/>
    <property type="molecule type" value="Genomic_DNA"/>
</dbReference>
<protein>
    <submittedName>
        <fullName evidence="1">Uncharacterized protein</fullName>
    </submittedName>
</protein>
<evidence type="ECO:0000313" key="1">
    <source>
        <dbReference type="EMBL" id="KAH3862134.1"/>
    </source>
</evidence>
<sequence>MRFCFARNANAELAFDTDICLPGHTLYFSIPESLAKDFFACEPEDAAIGLREYMFLYKFETKNLVAKPDVSYKFATYYLGDVSMKGWVPDNKKYNVSRKQTGRMQPYIIGGKFVSQTHRSYE</sequence>
<evidence type="ECO:0000313" key="2">
    <source>
        <dbReference type="Proteomes" id="UP000828390"/>
    </source>
</evidence>